<dbReference type="EMBL" id="JACVVK020000151">
    <property type="protein sequence ID" value="KAK7488398.1"/>
    <property type="molecule type" value="Genomic_DNA"/>
</dbReference>
<protein>
    <submittedName>
        <fullName evidence="1">Uncharacterized protein</fullName>
    </submittedName>
</protein>
<organism evidence="1 2">
    <name type="scientific">Batillaria attramentaria</name>
    <dbReference type="NCBI Taxonomy" id="370345"/>
    <lineage>
        <taxon>Eukaryota</taxon>
        <taxon>Metazoa</taxon>
        <taxon>Spiralia</taxon>
        <taxon>Lophotrochozoa</taxon>
        <taxon>Mollusca</taxon>
        <taxon>Gastropoda</taxon>
        <taxon>Caenogastropoda</taxon>
        <taxon>Sorbeoconcha</taxon>
        <taxon>Cerithioidea</taxon>
        <taxon>Batillariidae</taxon>
        <taxon>Batillaria</taxon>
    </lineage>
</organism>
<reference evidence="1 2" key="1">
    <citation type="journal article" date="2023" name="Sci. Data">
        <title>Genome assembly of the Korean intertidal mud-creeper Batillaria attramentaria.</title>
        <authorList>
            <person name="Patra A.K."/>
            <person name="Ho P.T."/>
            <person name="Jun S."/>
            <person name="Lee S.J."/>
            <person name="Kim Y."/>
            <person name="Won Y.J."/>
        </authorList>
    </citation>
    <scope>NUCLEOTIDE SEQUENCE [LARGE SCALE GENOMIC DNA]</scope>
    <source>
        <strain evidence="1">Wonlab-2016</strain>
    </source>
</reference>
<gene>
    <name evidence="1" type="ORF">BaRGS_00020372</name>
</gene>
<keyword evidence="2" id="KW-1185">Reference proteome</keyword>
<proteinExistence type="predicted"/>
<evidence type="ECO:0000313" key="1">
    <source>
        <dbReference type="EMBL" id="KAK7488398.1"/>
    </source>
</evidence>
<dbReference type="Proteomes" id="UP001519460">
    <property type="component" value="Unassembled WGS sequence"/>
</dbReference>
<dbReference type="AlphaFoldDB" id="A0ABD0KNC3"/>
<evidence type="ECO:0000313" key="2">
    <source>
        <dbReference type="Proteomes" id="UP001519460"/>
    </source>
</evidence>
<accession>A0ABD0KNC3</accession>
<comment type="caution">
    <text evidence="1">The sequence shown here is derived from an EMBL/GenBank/DDBJ whole genome shotgun (WGS) entry which is preliminary data.</text>
</comment>
<name>A0ABD0KNC3_9CAEN</name>
<sequence length="104" mass="11679">MWKSASLQGGCDSGRDVSRSLKVETVARDILATVAGFYRYCHLPTSLPDSVHVLCLWRAVYYTQTRTRNDNKLAGAGDTDTAPRIPPIDVYLFIQVNLIGWFEE</sequence>